<feature type="non-terminal residue" evidence="2">
    <location>
        <position position="73"/>
    </location>
</feature>
<evidence type="ECO:0000313" key="2">
    <source>
        <dbReference type="EMBL" id="SVC49765.1"/>
    </source>
</evidence>
<evidence type="ECO:0000256" key="1">
    <source>
        <dbReference type="SAM" id="Phobius"/>
    </source>
</evidence>
<dbReference type="EMBL" id="UINC01094488">
    <property type="protein sequence ID" value="SVC49765.1"/>
    <property type="molecule type" value="Genomic_DNA"/>
</dbReference>
<proteinExistence type="predicted"/>
<organism evidence="2">
    <name type="scientific">marine metagenome</name>
    <dbReference type="NCBI Taxonomy" id="408172"/>
    <lineage>
        <taxon>unclassified sequences</taxon>
        <taxon>metagenomes</taxon>
        <taxon>ecological metagenomes</taxon>
    </lineage>
</organism>
<gene>
    <name evidence="2" type="ORF">METZ01_LOCUS302619</name>
</gene>
<dbReference type="AlphaFoldDB" id="A0A382MNP2"/>
<keyword evidence="1" id="KW-1133">Transmembrane helix</keyword>
<protein>
    <submittedName>
        <fullName evidence="2">Uncharacterized protein</fullName>
    </submittedName>
</protein>
<accession>A0A382MNP2</accession>
<keyword evidence="1" id="KW-0812">Transmembrane</keyword>
<name>A0A382MNP2_9ZZZZ</name>
<sequence>MKLLKWGGILIFSVMLALGVITLGPDTIPQLTTNFRKNLIRSFEDSGMQTQLKIKDLSIWPPLIKWSFLKIAR</sequence>
<reference evidence="2" key="1">
    <citation type="submission" date="2018-05" db="EMBL/GenBank/DDBJ databases">
        <authorList>
            <person name="Lanie J.A."/>
            <person name="Ng W.-L."/>
            <person name="Kazmierczak K.M."/>
            <person name="Andrzejewski T.M."/>
            <person name="Davidsen T.M."/>
            <person name="Wayne K.J."/>
            <person name="Tettelin H."/>
            <person name="Glass J.I."/>
            <person name="Rusch D."/>
            <person name="Podicherti R."/>
            <person name="Tsui H.-C.T."/>
            <person name="Winkler M.E."/>
        </authorList>
    </citation>
    <scope>NUCLEOTIDE SEQUENCE</scope>
</reference>
<feature type="transmembrane region" description="Helical" evidence="1">
    <location>
        <begin position="6"/>
        <end position="28"/>
    </location>
</feature>
<keyword evidence="1" id="KW-0472">Membrane</keyword>